<evidence type="ECO:0000259" key="1">
    <source>
        <dbReference type="Pfam" id="PF13649"/>
    </source>
</evidence>
<comment type="caution">
    <text evidence="2">The sequence shown here is derived from an EMBL/GenBank/DDBJ whole genome shotgun (WGS) entry which is preliminary data.</text>
</comment>
<proteinExistence type="predicted"/>
<feature type="domain" description="Methyltransferase" evidence="1">
    <location>
        <begin position="79"/>
        <end position="132"/>
    </location>
</feature>
<evidence type="ECO:0000313" key="2">
    <source>
        <dbReference type="EMBL" id="MDQ0119619.1"/>
    </source>
</evidence>
<dbReference type="Proteomes" id="UP001226389">
    <property type="component" value="Unassembled WGS sequence"/>
</dbReference>
<dbReference type="GO" id="GO:0008168">
    <property type="term" value="F:methyltransferase activity"/>
    <property type="evidence" value="ECO:0007669"/>
    <property type="project" value="UniProtKB-KW"/>
</dbReference>
<dbReference type="CDD" id="cd02440">
    <property type="entry name" value="AdoMet_MTases"/>
    <property type="match status" value="1"/>
</dbReference>
<accession>A0ABT9UMZ0</accession>
<reference evidence="2 3" key="1">
    <citation type="submission" date="2023-07" db="EMBL/GenBank/DDBJ databases">
        <title>Sorghum-associated microbial communities from plants grown in Nebraska, USA.</title>
        <authorList>
            <person name="Schachtman D."/>
        </authorList>
    </citation>
    <scope>NUCLEOTIDE SEQUENCE [LARGE SCALE GENOMIC DNA]</scope>
    <source>
        <strain evidence="2 3">DS994</strain>
    </source>
</reference>
<keyword evidence="2" id="KW-0808">Transferase</keyword>
<name>A0ABT9UMZ0_9MICC</name>
<organism evidence="2 3">
    <name type="scientific">Pseudarthrobacter defluvii</name>
    <dbReference type="NCBI Taxonomy" id="410837"/>
    <lineage>
        <taxon>Bacteria</taxon>
        <taxon>Bacillati</taxon>
        <taxon>Actinomycetota</taxon>
        <taxon>Actinomycetes</taxon>
        <taxon>Micrococcales</taxon>
        <taxon>Micrococcaceae</taxon>
        <taxon>Pseudarthrobacter</taxon>
    </lineage>
</organism>
<dbReference type="EMBL" id="JAUSSY010000009">
    <property type="protein sequence ID" value="MDQ0119619.1"/>
    <property type="molecule type" value="Genomic_DNA"/>
</dbReference>
<dbReference type="SUPFAM" id="SSF53335">
    <property type="entry name" value="S-adenosyl-L-methionine-dependent methyltransferases"/>
    <property type="match status" value="1"/>
</dbReference>
<sequence>MSSPTKSPRSVLQKYLMLPKLVRLSRGAPKDRHQAWDTYWAGITATGPGGEVLWDSGSDHEFLGYKDSLLRYLDPALPVVDTGCGHGSFTRALAGVFPRVVGVDVSPHAVDRARAECGGSGNVTFEARDMTAEGAGAALAESLNAGKEGANVFIRGVLHVLAPAHQMALVENLRLLAGHRGTVFMAETNFQGNPVEYVSHLGATTRGIPAPLELAIRGLPMPGHFGPEERERTFPAPAWELLEDGHTAIETNPVTGVPGQDRVPGYYAIVRPRRQAPGQAI</sequence>
<evidence type="ECO:0000313" key="3">
    <source>
        <dbReference type="Proteomes" id="UP001226389"/>
    </source>
</evidence>
<keyword evidence="3" id="KW-1185">Reference proteome</keyword>
<dbReference type="GO" id="GO:0032259">
    <property type="term" value="P:methylation"/>
    <property type="evidence" value="ECO:0007669"/>
    <property type="project" value="UniProtKB-KW"/>
</dbReference>
<keyword evidence="2" id="KW-0489">Methyltransferase</keyword>
<dbReference type="Pfam" id="PF13649">
    <property type="entry name" value="Methyltransf_25"/>
    <property type="match status" value="1"/>
</dbReference>
<dbReference type="Gene3D" id="3.40.50.150">
    <property type="entry name" value="Vaccinia Virus protein VP39"/>
    <property type="match status" value="1"/>
</dbReference>
<gene>
    <name evidence="2" type="ORF">J2T22_002814</name>
</gene>
<dbReference type="InterPro" id="IPR041698">
    <property type="entry name" value="Methyltransf_25"/>
</dbReference>
<dbReference type="InterPro" id="IPR029063">
    <property type="entry name" value="SAM-dependent_MTases_sf"/>
</dbReference>
<protein>
    <submittedName>
        <fullName evidence="2">SAM-dependent methyltransferase</fullName>
    </submittedName>
</protein>